<dbReference type="Proteomes" id="UP000054166">
    <property type="component" value="Unassembled WGS sequence"/>
</dbReference>
<dbReference type="EMBL" id="KN832973">
    <property type="protein sequence ID" value="KIM90294.1"/>
    <property type="molecule type" value="Genomic_DNA"/>
</dbReference>
<evidence type="ECO:0000313" key="2">
    <source>
        <dbReference type="Proteomes" id="UP000054166"/>
    </source>
</evidence>
<gene>
    <name evidence="1" type="ORF">PILCRDRAFT_812033</name>
</gene>
<evidence type="ECO:0000313" key="1">
    <source>
        <dbReference type="EMBL" id="KIM90294.1"/>
    </source>
</evidence>
<proteinExistence type="predicted"/>
<dbReference type="HOGENOM" id="CLU_038183_0_0_1"/>
<sequence length="578" mass="64634">MNRLAVSTAGSAWSRQQSQSNVAASTSAANLSASWISSSLADKARSIFGGGAEQKRLRSIRSVFPHEDSTQITNIADIYAEALGYFSPRSHCDSSKTTIAHLFLAQIRTGHFHYLQIALDDLSSFENQHSLAVIMTTCMNDIENLYDNYYLESGNTTLSTIAKESKTLISVLHFMIRITLQSDSACRTVLGAGILDILLRIYDIFPAFSKSALDTPDYWSPLLDACRSIILALSQSQENNGEIFSHPVCTIWPDCDPHPPAYSVEPPTAYHLLVTRCAAWRTVNSLCIRRRLYMILTGNLWTSNVHKIEDIEACADLVELTRSQFYDSEIVELAFLAMLKQILSAGSSAVHLVDAIAQIAHQDIIYIFSGVIQLWLECTRLQVQTQLTYGTNAGSDRTEKRPISHDMALPPDDNLYDREKYRLFQKTSNLDSALHNIIKFCAMAARRHRTIRFCMLDAGVLSLVITAFVNADFLAPSLVDLTLKKGKQMKVKSAGAGNRYNRDGSLPPSSISSDVIQAEASMLSILMHSSAFRKTWHRKQFNDRRNLCLLLVHSLLGDFGETNDKYIWTRALFRKILA</sequence>
<name>A0A0C3GF34_PILCF</name>
<dbReference type="AlphaFoldDB" id="A0A0C3GF34"/>
<reference evidence="2" key="2">
    <citation type="submission" date="2015-01" db="EMBL/GenBank/DDBJ databases">
        <title>Evolutionary Origins and Diversification of the Mycorrhizal Mutualists.</title>
        <authorList>
            <consortium name="DOE Joint Genome Institute"/>
            <consortium name="Mycorrhizal Genomics Consortium"/>
            <person name="Kohler A."/>
            <person name="Kuo A."/>
            <person name="Nagy L.G."/>
            <person name="Floudas D."/>
            <person name="Copeland A."/>
            <person name="Barry K.W."/>
            <person name="Cichocki N."/>
            <person name="Veneault-Fourrey C."/>
            <person name="LaButti K."/>
            <person name="Lindquist E.A."/>
            <person name="Lipzen A."/>
            <person name="Lundell T."/>
            <person name="Morin E."/>
            <person name="Murat C."/>
            <person name="Riley R."/>
            <person name="Ohm R."/>
            <person name="Sun H."/>
            <person name="Tunlid A."/>
            <person name="Henrissat B."/>
            <person name="Grigoriev I.V."/>
            <person name="Hibbett D.S."/>
            <person name="Martin F."/>
        </authorList>
    </citation>
    <scope>NUCLEOTIDE SEQUENCE [LARGE SCALE GENOMIC DNA]</scope>
    <source>
        <strain evidence="2">F 1598</strain>
    </source>
</reference>
<dbReference type="InParanoid" id="A0A0C3GF34"/>
<keyword evidence="2" id="KW-1185">Reference proteome</keyword>
<reference evidence="1 2" key="1">
    <citation type="submission" date="2014-04" db="EMBL/GenBank/DDBJ databases">
        <authorList>
            <consortium name="DOE Joint Genome Institute"/>
            <person name="Kuo A."/>
            <person name="Tarkka M."/>
            <person name="Buscot F."/>
            <person name="Kohler A."/>
            <person name="Nagy L.G."/>
            <person name="Floudas D."/>
            <person name="Copeland A."/>
            <person name="Barry K.W."/>
            <person name="Cichocki N."/>
            <person name="Veneault-Fourrey C."/>
            <person name="LaButti K."/>
            <person name="Lindquist E.A."/>
            <person name="Lipzen A."/>
            <person name="Lundell T."/>
            <person name="Morin E."/>
            <person name="Murat C."/>
            <person name="Sun H."/>
            <person name="Tunlid A."/>
            <person name="Henrissat B."/>
            <person name="Grigoriev I.V."/>
            <person name="Hibbett D.S."/>
            <person name="Martin F."/>
            <person name="Nordberg H.P."/>
            <person name="Cantor M.N."/>
            <person name="Hua S.X."/>
        </authorList>
    </citation>
    <scope>NUCLEOTIDE SEQUENCE [LARGE SCALE GENOMIC DNA]</scope>
    <source>
        <strain evidence="1 2">F 1598</strain>
    </source>
</reference>
<accession>A0A0C3GF34</accession>
<protein>
    <submittedName>
        <fullName evidence="1">Uncharacterized protein</fullName>
    </submittedName>
</protein>
<organism evidence="1 2">
    <name type="scientific">Piloderma croceum (strain F 1598)</name>
    <dbReference type="NCBI Taxonomy" id="765440"/>
    <lineage>
        <taxon>Eukaryota</taxon>
        <taxon>Fungi</taxon>
        <taxon>Dikarya</taxon>
        <taxon>Basidiomycota</taxon>
        <taxon>Agaricomycotina</taxon>
        <taxon>Agaricomycetes</taxon>
        <taxon>Agaricomycetidae</taxon>
        <taxon>Atheliales</taxon>
        <taxon>Atheliaceae</taxon>
        <taxon>Piloderma</taxon>
    </lineage>
</organism>